<organism evidence="2 3">
    <name type="scientific">Bifidobacterium mongoliense</name>
    <dbReference type="NCBI Taxonomy" id="518643"/>
    <lineage>
        <taxon>Bacteria</taxon>
        <taxon>Bacillati</taxon>
        <taxon>Actinomycetota</taxon>
        <taxon>Actinomycetes</taxon>
        <taxon>Bifidobacteriales</taxon>
        <taxon>Bifidobacteriaceae</taxon>
        <taxon>Bifidobacterium</taxon>
    </lineage>
</organism>
<dbReference type="Proteomes" id="UP000285266">
    <property type="component" value="Unassembled WGS sequence"/>
</dbReference>
<comment type="caution">
    <text evidence="2">The sequence shown here is derived from an EMBL/GenBank/DDBJ whole genome shotgun (WGS) entry which is preliminary data.</text>
</comment>
<proteinExistence type="predicted"/>
<dbReference type="EMBL" id="QRAJ01000004">
    <property type="protein sequence ID" value="ROT86965.1"/>
    <property type="molecule type" value="Genomic_DNA"/>
</dbReference>
<accession>A0A423UE27</accession>
<name>A0A423UE27_9BIFI</name>
<protein>
    <submittedName>
        <fullName evidence="2">Uncharacterized protein</fullName>
    </submittedName>
</protein>
<feature type="region of interest" description="Disordered" evidence="1">
    <location>
        <begin position="258"/>
        <end position="278"/>
    </location>
</feature>
<sequence length="278" mass="30244">MGNDLTVRKSAEVTMSEQIRWAKAAEQADILPEAYKGKPANILVAVGFGASMGLSPAESLYRISVIKGKPTMSAELIASQVRKAGHKLRIRKDEAKVSVTATIVRADDPDYPFTATRDLQWAHRMGLDSPGKNGHPSNYQKQPMTMLTWRAISAAAREACPEALYGAGYTPDEMQDLPEHAASEPVSVQVVATHEQRMQLAELMKQGGVDNAGKARIALKALVGVDSADVKDVPDDDVLMMLDAPDLVPGRVKDALWTAEHPDIEPPHETQEASEERQ</sequence>
<evidence type="ECO:0000256" key="1">
    <source>
        <dbReference type="SAM" id="MobiDB-lite"/>
    </source>
</evidence>
<gene>
    <name evidence="2" type="ORF">BMONG18_0964</name>
</gene>
<evidence type="ECO:0000313" key="3">
    <source>
        <dbReference type="Proteomes" id="UP000285266"/>
    </source>
</evidence>
<dbReference type="AlphaFoldDB" id="A0A423UE27"/>
<reference evidence="2 3" key="1">
    <citation type="submission" date="2018-07" db="EMBL/GenBank/DDBJ databases">
        <title>The role of parmesan cheese in vectoring bovine microbiota.</title>
        <authorList>
            <person name="Lugli G.A."/>
            <person name="Milani C."/>
        </authorList>
    </citation>
    <scope>NUCLEOTIDE SEQUENCE [LARGE SCALE GENOMIC DNA]</scope>
    <source>
        <strain evidence="2 3">BMONG18</strain>
    </source>
</reference>
<evidence type="ECO:0000313" key="2">
    <source>
        <dbReference type="EMBL" id="ROT86965.1"/>
    </source>
</evidence>
<feature type="compositionally biased region" description="Basic and acidic residues" evidence="1">
    <location>
        <begin position="260"/>
        <end position="278"/>
    </location>
</feature>
<dbReference type="RefSeq" id="WP_123644883.1">
    <property type="nucleotide sequence ID" value="NZ_QRAJ01000004.1"/>
</dbReference>